<organism evidence="6 7">
    <name type="scientific">Candidatus Caccousia avicola</name>
    <dbReference type="NCBI Taxonomy" id="2840721"/>
    <lineage>
        <taxon>Bacteria</taxon>
        <taxon>Bacillati</taxon>
        <taxon>Bacillota</taxon>
        <taxon>Clostridia</taxon>
        <taxon>Eubacteriales</taxon>
        <taxon>Oscillospiraceae</taxon>
        <taxon>Oscillospiraceae incertae sedis</taxon>
        <taxon>Candidatus Caccousia</taxon>
    </lineage>
</organism>
<feature type="short sequence motif" description="GXGXXG" evidence="4">
    <location>
        <begin position="9"/>
        <end position="14"/>
    </location>
</feature>
<evidence type="ECO:0000313" key="7">
    <source>
        <dbReference type="Proteomes" id="UP000824242"/>
    </source>
</evidence>
<dbReference type="EMBL" id="DVGZ01000057">
    <property type="protein sequence ID" value="HIR47156.1"/>
    <property type="molecule type" value="Genomic_DNA"/>
</dbReference>
<dbReference type="CDD" id="cd07208">
    <property type="entry name" value="Pat_hypo_Ecoli_yjju_like"/>
    <property type="match status" value="1"/>
</dbReference>
<evidence type="ECO:0000259" key="5">
    <source>
        <dbReference type="PROSITE" id="PS51635"/>
    </source>
</evidence>
<dbReference type="Pfam" id="PF19890">
    <property type="entry name" value="DUF6363"/>
    <property type="match status" value="1"/>
</dbReference>
<evidence type="ECO:0000256" key="4">
    <source>
        <dbReference type="PROSITE-ProRule" id="PRU01161"/>
    </source>
</evidence>
<dbReference type="InterPro" id="IPR045943">
    <property type="entry name" value="DUF6363"/>
</dbReference>
<evidence type="ECO:0000313" key="6">
    <source>
        <dbReference type="EMBL" id="HIR47156.1"/>
    </source>
</evidence>
<dbReference type="InterPro" id="IPR016035">
    <property type="entry name" value="Acyl_Trfase/lysoPLipase"/>
</dbReference>
<dbReference type="InterPro" id="IPR002641">
    <property type="entry name" value="PNPLA_dom"/>
</dbReference>
<reference evidence="6" key="1">
    <citation type="submission" date="2020-10" db="EMBL/GenBank/DDBJ databases">
        <authorList>
            <person name="Gilroy R."/>
        </authorList>
    </citation>
    <scope>NUCLEOTIDE SEQUENCE</scope>
    <source>
        <strain evidence="6">ChiSxjej1B13-7958</strain>
    </source>
</reference>
<evidence type="ECO:0000256" key="1">
    <source>
        <dbReference type="ARBA" id="ARBA00022801"/>
    </source>
</evidence>
<dbReference type="PROSITE" id="PS51635">
    <property type="entry name" value="PNPLA"/>
    <property type="match status" value="1"/>
</dbReference>
<dbReference type="Proteomes" id="UP000824242">
    <property type="component" value="Unassembled WGS sequence"/>
</dbReference>
<dbReference type="Gene3D" id="3.40.1090.10">
    <property type="entry name" value="Cytosolic phospholipase A2 catalytic domain"/>
    <property type="match status" value="2"/>
</dbReference>
<evidence type="ECO:0000256" key="3">
    <source>
        <dbReference type="ARBA" id="ARBA00023098"/>
    </source>
</evidence>
<comment type="caution">
    <text evidence="6">The sequence shown here is derived from an EMBL/GenBank/DDBJ whole genome shotgun (WGS) entry which is preliminary data.</text>
</comment>
<feature type="domain" description="PNPLA" evidence="5">
    <location>
        <begin position="5"/>
        <end position="171"/>
    </location>
</feature>
<dbReference type="AlphaFoldDB" id="A0A9D1AMC8"/>
<proteinExistence type="predicted"/>
<dbReference type="GO" id="GO:0016787">
    <property type="term" value="F:hydrolase activity"/>
    <property type="evidence" value="ECO:0007669"/>
    <property type="project" value="UniProtKB-UniRule"/>
</dbReference>
<dbReference type="SUPFAM" id="SSF52151">
    <property type="entry name" value="FabD/lysophospholipase-like"/>
    <property type="match status" value="1"/>
</dbReference>
<keyword evidence="3 4" id="KW-0443">Lipid metabolism</keyword>
<dbReference type="PANTHER" id="PTHR14226">
    <property type="entry name" value="NEUROPATHY TARGET ESTERASE/SWISS CHEESE D.MELANOGASTER"/>
    <property type="match status" value="1"/>
</dbReference>
<protein>
    <submittedName>
        <fullName evidence="6">Patatin family protein</fullName>
    </submittedName>
</protein>
<gene>
    <name evidence="6" type="ORF">IAB89_05780</name>
</gene>
<evidence type="ECO:0000256" key="2">
    <source>
        <dbReference type="ARBA" id="ARBA00022963"/>
    </source>
</evidence>
<feature type="active site" description="Nucleophile" evidence="4">
    <location>
        <position position="38"/>
    </location>
</feature>
<feature type="active site" description="Proton acceptor" evidence="4">
    <location>
        <position position="158"/>
    </location>
</feature>
<dbReference type="PANTHER" id="PTHR14226:SF25">
    <property type="entry name" value="PHOSPHOESTERASE"/>
    <property type="match status" value="1"/>
</dbReference>
<sequence>MKTGLVLEGGGLRGVFTAGVLDAFLEGNFHADYVIGVSAGAANGVSYVSGQKERGLRTNTDYLHDPRYMGLRSLLLHRSLFGMDFIFHEIPQHLDPFDYQAFYENPCEFWTGAIDIRTGETVYFGKEEIGDDLEALRATTSLPLLSQPVAYQGRLLLDGGTADPIPVRRALADGCDRVVVVLTRERGYRKSPQSFRAAYRSAFRRYPAMIHALDTRHRIYNDTLDFLAGLECGGTAAVIAPVSPPQVRRIERDRDKLLALYQEGLEAGRALLHSEFCAVTDSAASP</sequence>
<name>A0A9D1AMC8_9FIRM</name>
<keyword evidence="2 4" id="KW-0442">Lipid degradation</keyword>
<dbReference type="InterPro" id="IPR037483">
    <property type="entry name" value="YjjU-like"/>
</dbReference>
<dbReference type="GO" id="GO:0016042">
    <property type="term" value="P:lipid catabolic process"/>
    <property type="evidence" value="ECO:0007669"/>
    <property type="project" value="UniProtKB-UniRule"/>
</dbReference>
<keyword evidence="1 4" id="KW-0378">Hydrolase</keyword>
<accession>A0A9D1AMC8</accession>
<feature type="short sequence motif" description="DGA/G" evidence="4">
    <location>
        <begin position="158"/>
        <end position="160"/>
    </location>
</feature>
<dbReference type="Pfam" id="PF01734">
    <property type="entry name" value="Patatin"/>
    <property type="match status" value="1"/>
</dbReference>
<dbReference type="InterPro" id="IPR050301">
    <property type="entry name" value="NTE"/>
</dbReference>
<feature type="short sequence motif" description="GXSXG" evidence="4">
    <location>
        <begin position="36"/>
        <end position="40"/>
    </location>
</feature>
<reference evidence="6" key="2">
    <citation type="journal article" date="2021" name="PeerJ">
        <title>Extensive microbial diversity within the chicken gut microbiome revealed by metagenomics and culture.</title>
        <authorList>
            <person name="Gilroy R."/>
            <person name="Ravi A."/>
            <person name="Getino M."/>
            <person name="Pursley I."/>
            <person name="Horton D.L."/>
            <person name="Alikhan N.F."/>
            <person name="Baker D."/>
            <person name="Gharbi K."/>
            <person name="Hall N."/>
            <person name="Watson M."/>
            <person name="Adriaenssens E.M."/>
            <person name="Foster-Nyarko E."/>
            <person name="Jarju S."/>
            <person name="Secka A."/>
            <person name="Antonio M."/>
            <person name="Oren A."/>
            <person name="Chaudhuri R.R."/>
            <person name="La Ragione R."/>
            <person name="Hildebrand F."/>
            <person name="Pallen M.J."/>
        </authorList>
    </citation>
    <scope>NUCLEOTIDE SEQUENCE</scope>
    <source>
        <strain evidence="6">ChiSxjej1B13-7958</strain>
    </source>
</reference>